<sequence>MRRFIIVSLLLMTFGRSMACVSEKPTYNYYLICVEPTQQQTDSKQLKAINDFWKQYTNGRVDGYVDGWDRKTNTDAPTFIMKLARQKKDYEMVRYLGWLNKYLKISRDLGDTWEYPTRKQLLQRKQGLTQMLAAAKAYRGRKLLAQYRLLAMRANMLLGYNIQNINYWKTTASRMPQSVYRDMMENIYARALLKTGKQRDALEIYARQNDHQSMRWCVRHYRNLSGIKAIYARDANSRVLPYLVQDFVNNVQETQDVYTRPSAFIPDADKAQWTKKEYTEAIEEVGARAIYQDEAQAFIAFAAQVLKEGKTTTPALWHEATGALQLLLGNYSAAKTALAQAITAEGTQRMHDNARAIADINSVYTEKMDEQQQNHLIKEIEWMRSMSKLTETKDDQGITYVADPYFANMLQRMVYNHLVPELQKQGNGFLALAMLANMDNHDNDGTLPSIRKHVPTYYQPANSYNDLPDWRGDYYDALQHLTVDSLKQYVAYLHATHTDSPLAEAACKSSYLNDDYYNDLIGTRLMAAGHFEEAIPYLKKVSTDFIYNSNICGYIGRRNYQRPRWFVHQIIDNTQETGPRSVDITGNQKLNFCQDVTKLQHLYQNAGSDSLRTQVGYVLASLLYQASYEGDCWYLTHYDWSCADTVRTGDRDLILDAINYLDECSLKGDKNIQFKSLYALAFIRRDNAIDGYPYVFSDETVNFRKDTRQYKALAKLYRFLTFNPDYQSNPYVSHCDVLKRFLEQ</sequence>
<dbReference type="Proteomes" id="UP000438914">
    <property type="component" value="Unassembled WGS sequence"/>
</dbReference>
<comment type="caution">
    <text evidence="2">The sequence shown here is derived from an EMBL/GenBank/DDBJ whole genome shotgun (WGS) entry which is preliminary data.</text>
</comment>
<reference evidence="2 3" key="1">
    <citation type="submission" date="2019-08" db="EMBL/GenBank/DDBJ databases">
        <title>In-depth cultivation of the pig gut microbiome towards novel bacterial diversity and tailored functional studies.</title>
        <authorList>
            <person name="Wylensek D."/>
            <person name="Hitch T.C.A."/>
            <person name="Clavel T."/>
        </authorList>
    </citation>
    <scope>NUCLEOTIDE SEQUENCE [LARGE SCALE GENOMIC DNA]</scope>
    <source>
        <strain evidence="2 3">LKV-178-WT-2A</strain>
    </source>
</reference>
<evidence type="ECO:0000313" key="3">
    <source>
        <dbReference type="Proteomes" id="UP000438914"/>
    </source>
</evidence>
<dbReference type="RefSeq" id="WP_154534173.1">
    <property type="nucleotide sequence ID" value="NZ_VUNG01000017.1"/>
</dbReference>
<keyword evidence="3" id="KW-1185">Reference proteome</keyword>
<dbReference type="AlphaFoldDB" id="A0A7K0KF70"/>
<dbReference type="EMBL" id="VUNG01000017">
    <property type="protein sequence ID" value="MST84586.1"/>
    <property type="molecule type" value="Genomic_DNA"/>
</dbReference>
<organism evidence="2 3">
    <name type="scientific">Hallella mizrahii</name>
    <dbReference type="NCBI Taxonomy" id="2606637"/>
    <lineage>
        <taxon>Bacteria</taxon>
        <taxon>Pseudomonadati</taxon>
        <taxon>Bacteroidota</taxon>
        <taxon>Bacteroidia</taxon>
        <taxon>Bacteroidales</taxon>
        <taxon>Prevotellaceae</taxon>
        <taxon>Hallella</taxon>
    </lineage>
</organism>
<gene>
    <name evidence="2" type="ORF">FYJ73_07875</name>
</gene>
<accession>A0A7K0KF70</accession>
<proteinExistence type="predicted"/>
<evidence type="ECO:0000313" key="2">
    <source>
        <dbReference type="EMBL" id="MST84586.1"/>
    </source>
</evidence>
<name>A0A7K0KF70_9BACT</name>
<keyword evidence="1" id="KW-0732">Signal</keyword>
<protein>
    <recommendedName>
        <fullName evidence="4">Tetratricopeptide repeat protein</fullName>
    </recommendedName>
</protein>
<feature type="chain" id="PRO_5029549771" description="Tetratricopeptide repeat protein" evidence="1">
    <location>
        <begin position="20"/>
        <end position="744"/>
    </location>
</feature>
<feature type="signal peptide" evidence="1">
    <location>
        <begin position="1"/>
        <end position="19"/>
    </location>
</feature>
<evidence type="ECO:0000256" key="1">
    <source>
        <dbReference type="SAM" id="SignalP"/>
    </source>
</evidence>
<evidence type="ECO:0008006" key="4">
    <source>
        <dbReference type="Google" id="ProtNLM"/>
    </source>
</evidence>